<keyword evidence="10" id="KW-1185">Reference proteome</keyword>
<dbReference type="GO" id="GO:0005886">
    <property type="term" value="C:plasma membrane"/>
    <property type="evidence" value="ECO:0007669"/>
    <property type="project" value="UniProtKB-SubCell"/>
</dbReference>
<evidence type="ECO:0000256" key="4">
    <source>
        <dbReference type="ARBA" id="ARBA00022692"/>
    </source>
</evidence>
<feature type="transmembrane region" description="Helical" evidence="7">
    <location>
        <begin position="95"/>
        <end position="114"/>
    </location>
</feature>
<evidence type="ECO:0000256" key="7">
    <source>
        <dbReference type="SAM" id="Phobius"/>
    </source>
</evidence>
<feature type="transmembrane region" description="Helical" evidence="7">
    <location>
        <begin position="182"/>
        <end position="203"/>
    </location>
</feature>
<dbReference type="Pfam" id="PF03458">
    <property type="entry name" value="Gly_transporter"/>
    <property type="match status" value="2"/>
</dbReference>
<dbReference type="OrthoDB" id="9791874at2"/>
<sequence>MHPVVFNPTLEEVLNFVGTFVFAVSGSLLAVRKSYDIVGMAVLAVITAIGGGVIRDLVIGAVPPAAFQDVSYLWIPLLATILTFFAHVEINRLRAAMLIFDAAGLAVFCVSGTAKALNYGLGPGAAIALGTLTAVGGGIMRDVLAHDEPAIFLPHSELYALPAVVGSVIVVFIPRLPLNNSIAAGLTAVFVFVLRLLALRFGWKAPRPWRTTRQEESDES</sequence>
<keyword evidence="6 7" id="KW-0472">Membrane</keyword>
<accession>A0A4V0YYL3</accession>
<evidence type="ECO:0000256" key="6">
    <source>
        <dbReference type="ARBA" id="ARBA00023136"/>
    </source>
</evidence>
<reference evidence="9 10" key="1">
    <citation type="submission" date="2019-01" db="EMBL/GenBank/DDBJ databases">
        <title>Ktedonosporobacter rubrisoli SCAWS-G2.</title>
        <authorList>
            <person name="Huang Y."/>
            <person name="Yan B."/>
        </authorList>
    </citation>
    <scope>NUCLEOTIDE SEQUENCE [LARGE SCALE GENOMIC DNA]</scope>
    <source>
        <strain evidence="9 10">SCAWS-G2</strain>
    </source>
</reference>
<feature type="transmembrane region" description="Helical" evidence="7">
    <location>
        <begin position="159"/>
        <end position="176"/>
    </location>
</feature>
<evidence type="ECO:0000313" key="10">
    <source>
        <dbReference type="Proteomes" id="UP000290365"/>
    </source>
</evidence>
<dbReference type="EMBL" id="CP035758">
    <property type="protein sequence ID" value="QBD76621.1"/>
    <property type="molecule type" value="Genomic_DNA"/>
</dbReference>
<dbReference type="RefSeq" id="WP_129887575.1">
    <property type="nucleotide sequence ID" value="NZ_CP035758.1"/>
</dbReference>
<gene>
    <name evidence="9" type="ORF">EPA93_11645</name>
</gene>
<keyword evidence="5 7" id="KW-1133">Transmembrane helix</keyword>
<evidence type="ECO:0000256" key="2">
    <source>
        <dbReference type="ARBA" id="ARBA00008193"/>
    </source>
</evidence>
<comment type="subcellular location">
    <subcellularLocation>
        <location evidence="1">Cell membrane</location>
        <topology evidence="1">Multi-pass membrane protein</topology>
    </subcellularLocation>
</comment>
<evidence type="ECO:0000259" key="8">
    <source>
        <dbReference type="Pfam" id="PF03458"/>
    </source>
</evidence>
<dbReference type="KEGG" id="kbs:EPA93_11645"/>
<dbReference type="PANTHER" id="PTHR30506">
    <property type="entry name" value="INNER MEMBRANE PROTEIN"/>
    <property type="match status" value="1"/>
</dbReference>
<dbReference type="Proteomes" id="UP000290365">
    <property type="component" value="Chromosome"/>
</dbReference>
<feature type="transmembrane region" description="Helical" evidence="7">
    <location>
        <begin position="70"/>
        <end position="88"/>
    </location>
</feature>
<evidence type="ECO:0000313" key="9">
    <source>
        <dbReference type="EMBL" id="QBD76621.1"/>
    </source>
</evidence>
<feature type="transmembrane region" description="Helical" evidence="7">
    <location>
        <begin position="120"/>
        <end position="139"/>
    </location>
</feature>
<feature type="domain" description="Glycine transporter" evidence="8">
    <location>
        <begin position="13"/>
        <end position="87"/>
    </location>
</feature>
<proteinExistence type="inferred from homology"/>
<feature type="domain" description="Glycine transporter" evidence="8">
    <location>
        <begin position="99"/>
        <end position="173"/>
    </location>
</feature>
<evidence type="ECO:0000256" key="1">
    <source>
        <dbReference type="ARBA" id="ARBA00004651"/>
    </source>
</evidence>
<feature type="transmembrane region" description="Helical" evidence="7">
    <location>
        <begin position="38"/>
        <end position="58"/>
    </location>
</feature>
<organism evidence="9 10">
    <name type="scientific">Ktedonosporobacter rubrisoli</name>
    <dbReference type="NCBI Taxonomy" id="2509675"/>
    <lineage>
        <taxon>Bacteria</taxon>
        <taxon>Bacillati</taxon>
        <taxon>Chloroflexota</taxon>
        <taxon>Ktedonobacteria</taxon>
        <taxon>Ktedonobacterales</taxon>
        <taxon>Ktedonosporobacteraceae</taxon>
        <taxon>Ktedonosporobacter</taxon>
    </lineage>
</organism>
<dbReference type="InterPro" id="IPR005115">
    <property type="entry name" value="Gly_transporter"/>
</dbReference>
<feature type="transmembrane region" description="Helical" evidence="7">
    <location>
        <begin position="13"/>
        <end position="31"/>
    </location>
</feature>
<evidence type="ECO:0000256" key="5">
    <source>
        <dbReference type="ARBA" id="ARBA00022989"/>
    </source>
</evidence>
<keyword evidence="4 7" id="KW-0812">Transmembrane</keyword>
<comment type="similarity">
    <text evidence="2">Belongs to the UPF0126 family.</text>
</comment>
<dbReference type="PANTHER" id="PTHR30506:SF3">
    <property type="entry name" value="UPF0126 INNER MEMBRANE PROTEIN YADS-RELATED"/>
    <property type="match status" value="1"/>
</dbReference>
<keyword evidence="3" id="KW-1003">Cell membrane</keyword>
<dbReference type="AlphaFoldDB" id="A0A4V0YYL3"/>
<evidence type="ECO:0000256" key="3">
    <source>
        <dbReference type="ARBA" id="ARBA00022475"/>
    </source>
</evidence>
<protein>
    <submittedName>
        <fullName evidence="9">Trimeric intracellular cation channel family protein</fullName>
    </submittedName>
</protein>
<name>A0A4V0YYL3_KTERU</name>